<dbReference type="Pfam" id="PF09835">
    <property type="entry name" value="DUF2062"/>
    <property type="match status" value="1"/>
</dbReference>
<name>A0A8G2FAC3_9BACT</name>
<evidence type="ECO:0000259" key="3">
    <source>
        <dbReference type="Pfam" id="PF09835"/>
    </source>
</evidence>
<comment type="caution">
    <text evidence="4">The sequence shown here is derived from an EMBL/GenBank/DDBJ whole genome shotgun (WGS) entry which is preliminary data.</text>
</comment>
<evidence type="ECO:0000313" key="4">
    <source>
        <dbReference type="EMBL" id="SHI70717.1"/>
    </source>
</evidence>
<feature type="domain" description="DUF2062" evidence="3">
    <location>
        <begin position="268"/>
        <end position="396"/>
    </location>
</feature>
<evidence type="ECO:0008006" key="6">
    <source>
        <dbReference type="Google" id="ProtNLM"/>
    </source>
</evidence>
<organism evidence="4 5">
    <name type="scientific">Halodesulfovibrio aestuarii</name>
    <dbReference type="NCBI Taxonomy" id="126333"/>
    <lineage>
        <taxon>Bacteria</taxon>
        <taxon>Pseudomonadati</taxon>
        <taxon>Thermodesulfobacteriota</taxon>
        <taxon>Desulfovibrionia</taxon>
        <taxon>Desulfovibrionales</taxon>
        <taxon>Desulfovibrionaceae</taxon>
        <taxon>Halodesulfovibrio</taxon>
    </lineage>
</organism>
<protein>
    <recommendedName>
        <fullName evidence="6">DUF2062 domain-containing protein</fullName>
    </recommendedName>
</protein>
<keyword evidence="1" id="KW-1133">Transmembrane helix</keyword>
<feature type="domain" description="Glycosyltransferase 2-like" evidence="2">
    <location>
        <begin position="15"/>
        <end position="145"/>
    </location>
</feature>
<dbReference type="GO" id="GO:0006487">
    <property type="term" value="P:protein N-linked glycosylation"/>
    <property type="evidence" value="ECO:0007669"/>
    <property type="project" value="TreeGrafter"/>
</dbReference>
<dbReference type="Pfam" id="PF00535">
    <property type="entry name" value="Glycos_transf_2"/>
    <property type="match status" value="1"/>
</dbReference>
<feature type="transmembrane region" description="Helical" evidence="1">
    <location>
        <begin position="280"/>
        <end position="311"/>
    </location>
</feature>
<accession>A0A8G2FAC3</accession>
<dbReference type="Proteomes" id="UP000184001">
    <property type="component" value="Unassembled WGS sequence"/>
</dbReference>
<dbReference type="InterPro" id="IPR029044">
    <property type="entry name" value="Nucleotide-diphossugar_trans"/>
</dbReference>
<dbReference type="InterPro" id="IPR018639">
    <property type="entry name" value="DUF2062"/>
</dbReference>
<dbReference type="SUPFAM" id="SSF53448">
    <property type="entry name" value="Nucleotide-diphospho-sugar transferases"/>
    <property type="match status" value="1"/>
</dbReference>
<feature type="transmembrane region" description="Helical" evidence="1">
    <location>
        <begin position="366"/>
        <end position="388"/>
    </location>
</feature>
<sequence length="399" mass="44420">MSIEVVMSNFVRPLIVIPVFNHREELSRVAIEALEHGDVLIVDDGSTDGVSADIASLAVQCIRHSKNRGKGAAILTAAAYAREHGYTHIVTIDADGQHLTADLPKFFVAIEANPDSVAVGVRDFSNAKNRNIPGSATFGRAFSNFWFRVQTGEKGLDTQSGFRAYPVGLLQELSFSESRYSFEIEVLVKAVWAGLSIQWLPIHVHYPEPEKRVSHLHRVKDNILISWLNTRLTMRAVLPIPHRKLVRVEQSVENASEQFYLTRPVDSLRDMVRQGASPEYVGFSAGLGVLLGTWPLFGIHTVATLFAASFLRLSKVISVGTSQFCMPPFVPALCIEVGYFIRNGEWLTDVSWQTLGVEFLDRAWEWILGSLVLAPILAGVTGLVFYLVTRSIYKLRQEI</sequence>
<dbReference type="AlphaFoldDB" id="A0A8G2FAC3"/>
<evidence type="ECO:0000313" key="5">
    <source>
        <dbReference type="Proteomes" id="UP000184001"/>
    </source>
</evidence>
<evidence type="ECO:0000256" key="1">
    <source>
        <dbReference type="SAM" id="Phobius"/>
    </source>
</evidence>
<gene>
    <name evidence="4" type="ORF">SAMN05660830_00726</name>
</gene>
<dbReference type="CDD" id="cd04179">
    <property type="entry name" value="DPM_DPG-synthase_like"/>
    <property type="match status" value="1"/>
</dbReference>
<dbReference type="PANTHER" id="PTHR10859:SF91">
    <property type="entry name" value="DOLICHYL-PHOSPHATE BETA-GLUCOSYLTRANSFERASE"/>
    <property type="match status" value="1"/>
</dbReference>
<dbReference type="PANTHER" id="PTHR10859">
    <property type="entry name" value="GLYCOSYL TRANSFERASE"/>
    <property type="match status" value="1"/>
</dbReference>
<proteinExistence type="predicted"/>
<evidence type="ECO:0000259" key="2">
    <source>
        <dbReference type="Pfam" id="PF00535"/>
    </source>
</evidence>
<keyword evidence="1" id="KW-0472">Membrane</keyword>
<reference evidence="4 5" key="1">
    <citation type="submission" date="2016-11" db="EMBL/GenBank/DDBJ databases">
        <authorList>
            <person name="Varghese N."/>
            <person name="Submissions S."/>
        </authorList>
    </citation>
    <scope>NUCLEOTIDE SEQUENCE [LARGE SCALE GENOMIC DNA]</scope>
    <source>
        <strain evidence="4 5">DSM 17919</strain>
    </source>
</reference>
<keyword evidence="1" id="KW-0812">Transmembrane</keyword>
<dbReference type="InterPro" id="IPR001173">
    <property type="entry name" value="Glyco_trans_2-like"/>
</dbReference>
<dbReference type="Gene3D" id="3.90.550.10">
    <property type="entry name" value="Spore Coat Polysaccharide Biosynthesis Protein SpsA, Chain A"/>
    <property type="match status" value="1"/>
</dbReference>
<dbReference type="EMBL" id="FQZR01000002">
    <property type="protein sequence ID" value="SHI70717.1"/>
    <property type="molecule type" value="Genomic_DNA"/>
</dbReference>